<evidence type="ECO:0000256" key="8">
    <source>
        <dbReference type="ARBA" id="ARBA00022691"/>
    </source>
</evidence>
<proteinExistence type="inferred from homology"/>
<gene>
    <name evidence="9" type="ORF">CWD77_11195</name>
</gene>
<reference evidence="9 10" key="1">
    <citation type="submission" date="2017-11" db="EMBL/GenBank/DDBJ databases">
        <title>Rhodohalobacter 15182 sp. nov., isolated from a salt lake.</title>
        <authorList>
            <person name="Han S."/>
        </authorList>
    </citation>
    <scope>NUCLEOTIDE SEQUENCE [LARGE SCALE GENOMIC DNA]</scope>
    <source>
        <strain evidence="9 10">15182</strain>
    </source>
</reference>
<evidence type="ECO:0000256" key="5">
    <source>
        <dbReference type="ARBA" id="ARBA00022490"/>
    </source>
</evidence>
<dbReference type="InterPro" id="IPR025835">
    <property type="entry name" value="Thiopurine_S-MeTrfase"/>
</dbReference>
<evidence type="ECO:0000256" key="2">
    <source>
        <dbReference type="ARBA" id="ARBA00004496"/>
    </source>
</evidence>
<dbReference type="FunFam" id="3.40.50.150:FF:000101">
    <property type="entry name" value="Thiopurine S-methyltransferase"/>
    <property type="match status" value="1"/>
</dbReference>
<keyword evidence="6 9" id="KW-0489">Methyltransferase</keyword>
<comment type="similarity">
    <text evidence="3">Belongs to the class I-like SAM-binding methyltransferase superfamily. TPMT family.</text>
</comment>
<keyword evidence="8" id="KW-0949">S-adenosyl-L-methionine</keyword>
<dbReference type="GO" id="GO:0005737">
    <property type="term" value="C:cytoplasm"/>
    <property type="evidence" value="ECO:0007669"/>
    <property type="project" value="UniProtKB-SubCell"/>
</dbReference>
<dbReference type="PANTHER" id="PTHR10259">
    <property type="entry name" value="THIOPURINE S-METHYLTRANSFERASE"/>
    <property type="match status" value="1"/>
</dbReference>
<evidence type="ECO:0000256" key="4">
    <source>
        <dbReference type="ARBA" id="ARBA00011905"/>
    </source>
</evidence>
<dbReference type="SUPFAM" id="SSF53335">
    <property type="entry name" value="S-adenosyl-L-methionine-dependent methyltransferases"/>
    <property type="match status" value="1"/>
</dbReference>
<keyword evidence="7 9" id="KW-0808">Transferase</keyword>
<dbReference type="AlphaFoldDB" id="A0A2N0VG93"/>
<keyword evidence="10" id="KW-1185">Reference proteome</keyword>
<dbReference type="HAMAP" id="MF_00812">
    <property type="entry name" value="Thiopur_methtran"/>
    <property type="match status" value="1"/>
</dbReference>
<comment type="caution">
    <text evidence="9">The sequence shown here is derived from an EMBL/GenBank/DDBJ whole genome shotgun (WGS) entry which is preliminary data.</text>
</comment>
<comment type="subcellular location">
    <subcellularLocation>
        <location evidence="2">Cytoplasm</location>
    </subcellularLocation>
</comment>
<evidence type="ECO:0000256" key="7">
    <source>
        <dbReference type="ARBA" id="ARBA00022679"/>
    </source>
</evidence>
<dbReference type="EC" id="2.1.1.67" evidence="4"/>
<dbReference type="InterPro" id="IPR029063">
    <property type="entry name" value="SAM-dependent_MTases_sf"/>
</dbReference>
<evidence type="ECO:0000256" key="3">
    <source>
        <dbReference type="ARBA" id="ARBA00008145"/>
    </source>
</evidence>
<organism evidence="9 10">
    <name type="scientific">Rhodohalobacter barkolensis</name>
    <dbReference type="NCBI Taxonomy" id="2053187"/>
    <lineage>
        <taxon>Bacteria</taxon>
        <taxon>Pseudomonadati</taxon>
        <taxon>Balneolota</taxon>
        <taxon>Balneolia</taxon>
        <taxon>Balneolales</taxon>
        <taxon>Balneolaceae</taxon>
        <taxon>Rhodohalobacter</taxon>
    </lineage>
</organism>
<comment type="catalytic activity">
    <reaction evidence="1">
        <text>S-adenosyl-L-methionine + a thiopurine = S-adenosyl-L-homocysteine + a thiopurine S-methylether.</text>
        <dbReference type="EC" id="2.1.1.67"/>
    </reaction>
</comment>
<dbReference type="Proteomes" id="UP000233398">
    <property type="component" value="Unassembled WGS sequence"/>
</dbReference>
<dbReference type="Pfam" id="PF05724">
    <property type="entry name" value="TPMT"/>
    <property type="match status" value="1"/>
</dbReference>
<name>A0A2N0VG93_9BACT</name>
<evidence type="ECO:0000256" key="6">
    <source>
        <dbReference type="ARBA" id="ARBA00022603"/>
    </source>
</evidence>
<dbReference type="PANTHER" id="PTHR10259:SF11">
    <property type="entry name" value="THIOPURINE S-METHYLTRANSFERASE"/>
    <property type="match status" value="1"/>
</dbReference>
<evidence type="ECO:0000313" key="10">
    <source>
        <dbReference type="Proteomes" id="UP000233398"/>
    </source>
</evidence>
<dbReference type="GO" id="GO:0032259">
    <property type="term" value="P:methylation"/>
    <property type="evidence" value="ECO:0007669"/>
    <property type="project" value="UniProtKB-KW"/>
</dbReference>
<dbReference type="EMBL" id="PISP01000003">
    <property type="protein sequence ID" value="PKD43180.1"/>
    <property type="molecule type" value="Genomic_DNA"/>
</dbReference>
<dbReference type="Gene3D" id="3.40.50.150">
    <property type="entry name" value="Vaccinia Virus protein VP39"/>
    <property type="match status" value="1"/>
</dbReference>
<dbReference type="RefSeq" id="WP_101073653.1">
    <property type="nucleotide sequence ID" value="NZ_PISP01000003.1"/>
</dbReference>
<evidence type="ECO:0000256" key="1">
    <source>
        <dbReference type="ARBA" id="ARBA00000903"/>
    </source>
</evidence>
<sequence length="221" mass="25709">MELSYWESRWRKNKIGFHMPDGYLALEKHLKTLTFPQDGTVLVPLCGKSVDLITLSKYFGKVMGVEFSEKAILEFFREQNLEYSVSTFANFKIYTSGIFELWCGDFMKLPAHKIKPVDLIYDKAALVALPENRRGGYMEKLLSLTSDHTDILLHHFIYAQNEMPGPPFSVPDDELMHYIGSDYQTKILEENRIDINRFKKFQKRGLKSGLMERFILFTSKS</sequence>
<dbReference type="PIRSF" id="PIRSF023956">
    <property type="entry name" value="Thiopurine_S-methyltransferase"/>
    <property type="match status" value="1"/>
</dbReference>
<dbReference type="OrthoDB" id="9778208at2"/>
<keyword evidence="5" id="KW-0963">Cytoplasm</keyword>
<protein>
    <recommendedName>
        <fullName evidence="4">thiopurine S-methyltransferase</fullName>
        <ecNumber evidence="4">2.1.1.67</ecNumber>
    </recommendedName>
</protein>
<accession>A0A2N0VG93</accession>
<dbReference type="InterPro" id="IPR008854">
    <property type="entry name" value="TPMT"/>
</dbReference>
<dbReference type="PROSITE" id="PS51585">
    <property type="entry name" value="SAM_MT_TPMT"/>
    <property type="match status" value="1"/>
</dbReference>
<dbReference type="GO" id="GO:0008119">
    <property type="term" value="F:thiopurine S-methyltransferase activity"/>
    <property type="evidence" value="ECO:0007669"/>
    <property type="project" value="UniProtKB-EC"/>
</dbReference>
<evidence type="ECO:0000313" key="9">
    <source>
        <dbReference type="EMBL" id="PKD43180.1"/>
    </source>
</evidence>